<feature type="compositionally biased region" description="Basic residues" evidence="1">
    <location>
        <begin position="93"/>
        <end position="105"/>
    </location>
</feature>
<feature type="chain" id="PRO_5046422970" evidence="2">
    <location>
        <begin position="18"/>
        <end position="105"/>
    </location>
</feature>
<protein>
    <submittedName>
        <fullName evidence="3">Uncharacterized protein</fullName>
    </submittedName>
</protein>
<dbReference type="EMBL" id="MU069447">
    <property type="protein sequence ID" value="KAF5843156.1"/>
    <property type="molecule type" value="Genomic_DNA"/>
</dbReference>
<sequence length="105" mass="11529">MLGDIWIVGVVSALVLGLPKLRKLALCGGVARVSDVCQACIAAQGATHPWPLHFHVRHMLDEEHKGSWDGILVEESVKPGGRLELTQVPKPVRPPRRSARLRSQK</sequence>
<gene>
    <name evidence="3" type="ORF">DUNSADRAFT_1583</name>
</gene>
<evidence type="ECO:0000313" key="4">
    <source>
        <dbReference type="Proteomes" id="UP000815325"/>
    </source>
</evidence>
<name>A0ABQ7H8H1_DUNSA</name>
<accession>A0ABQ7H8H1</accession>
<keyword evidence="2" id="KW-0732">Signal</keyword>
<evidence type="ECO:0000256" key="2">
    <source>
        <dbReference type="SAM" id="SignalP"/>
    </source>
</evidence>
<proteinExistence type="predicted"/>
<keyword evidence="4" id="KW-1185">Reference proteome</keyword>
<evidence type="ECO:0000256" key="1">
    <source>
        <dbReference type="SAM" id="MobiDB-lite"/>
    </source>
</evidence>
<feature type="region of interest" description="Disordered" evidence="1">
    <location>
        <begin position="83"/>
        <end position="105"/>
    </location>
</feature>
<dbReference type="Proteomes" id="UP000815325">
    <property type="component" value="Unassembled WGS sequence"/>
</dbReference>
<comment type="caution">
    <text evidence="3">The sequence shown here is derived from an EMBL/GenBank/DDBJ whole genome shotgun (WGS) entry which is preliminary data.</text>
</comment>
<organism evidence="3 4">
    <name type="scientific">Dunaliella salina</name>
    <name type="common">Green alga</name>
    <name type="synonym">Protococcus salinus</name>
    <dbReference type="NCBI Taxonomy" id="3046"/>
    <lineage>
        <taxon>Eukaryota</taxon>
        <taxon>Viridiplantae</taxon>
        <taxon>Chlorophyta</taxon>
        <taxon>core chlorophytes</taxon>
        <taxon>Chlorophyceae</taxon>
        <taxon>CS clade</taxon>
        <taxon>Chlamydomonadales</taxon>
        <taxon>Dunaliellaceae</taxon>
        <taxon>Dunaliella</taxon>
    </lineage>
</organism>
<feature type="signal peptide" evidence="2">
    <location>
        <begin position="1"/>
        <end position="17"/>
    </location>
</feature>
<reference evidence="3" key="1">
    <citation type="submission" date="2017-08" db="EMBL/GenBank/DDBJ databases">
        <authorList>
            <person name="Polle J.E."/>
            <person name="Barry K."/>
            <person name="Cushman J."/>
            <person name="Schmutz J."/>
            <person name="Tran D."/>
            <person name="Hathwaick L.T."/>
            <person name="Yim W.C."/>
            <person name="Jenkins J."/>
            <person name="Mckie-Krisberg Z.M."/>
            <person name="Prochnik S."/>
            <person name="Lindquist E."/>
            <person name="Dockter R.B."/>
            <person name="Adam C."/>
            <person name="Molina H."/>
            <person name="Bunkerborg J."/>
            <person name="Jin E."/>
            <person name="Buchheim M."/>
            <person name="Magnuson J."/>
        </authorList>
    </citation>
    <scope>NUCLEOTIDE SEQUENCE</scope>
    <source>
        <strain evidence="3">CCAP 19/18</strain>
    </source>
</reference>
<evidence type="ECO:0000313" key="3">
    <source>
        <dbReference type="EMBL" id="KAF5843156.1"/>
    </source>
</evidence>